<dbReference type="AlphaFoldDB" id="A0AAV9M413"/>
<dbReference type="Proteomes" id="UP001311915">
    <property type="component" value="Unassembled WGS sequence"/>
</dbReference>
<name>A0AAV9M413_9SOLN</name>
<keyword evidence="2" id="KW-1185">Reference proteome</keyword>
<organism evidence="1 2">
    <name type="scientific">Solanum pinnatisectum</name>
    <name type="common">tansyleaf nightshade</name>
    <dbReference type="NCBI Taxonomy" id="50273"/>
    <lineage>
        <taxon>Eukaryota</taxon>
        <taxon>Viridiplantae</taxon>
        <taxon>Streptophyta</taxon>
        <taxon>Embryophyta</taxon>
        <taxon>Tracheophyta</taxon>
        <taxon>Spermatophyta</taxon>
        <taxon>Magnoliopsida</taxon>
        <taxon>eudicotyledons</taxon>
        <taxon>Gunneridae</taxon>
        <taxon>Pentapetalae</taxon>
        <taxon>asterids</taxon>
        <taxon>lamiids</taxon>
        <taxon>Solanales</taxon>
        <taxon>Solanaceae</taxon>
        <taxon>Solanoideae</taxon>
        <taxon>Solaneae</taxon>
        <taxon>Solanum</taxon>
    </lineage>
</organism>
<evidence type="ECO:0000313" key="1">
    <source>
        <dbReference type="EMBL" id="KAK4731700.1"/>
    </source>
</evidence>
<dbReference type="EMBL" id="JAWPEI010000003">
    <property type="protein sequence ID" value="KAK4731700.1"/>
    <property type="molecule type" value="Genomic_DNA"/>
</dbReference>
<reference evidence="1 2" key="1">
    <citation type="submission" date="2023-10" db="EMBL/GenBank/DDBJ databases">
        <title>Genome-Wide Identification Analysis in wild type Solanum Pinnatisectum Reveals Some Genes Defensing Phytophthora Infestans.</title>
        <authorList>
            <person name="Sun C."/>
        </authorList>
    </citation>
    <scope>NUCLEOTIDE SEQUENCE [LARGE SCALE GENOMIC DNA]</scope>
    <source>
        <strain evidence="1">LQN</strain>
        <tissue evidence="1">Leaf</tissue>
    </source>
</reference>
<comment type="caution">
    <text evidence="1">The sequence shown here is derived from an EMBL/GenBank/DDBJ whole genome shotgun (WGS) entry which is preliminary data.</text>
</comment>
<gene>
    <name evidence="1" type="ORF">R3W88_024688</name>
</gene>
<sequence length="64" mass="7551">MSYVDDNILFYSGYHRSIKKMMKVLRDYEYVSGQLINLSKSFLYLHEKVPIGDCSRIREVTEIG</sequence>
<proteinExistence type="predicted"/>
<protein>
    <recommendedName>
        <fullName evidence="3">Reverse transcriptase domain-containing protein</fullName>
    </recommendedName>
</protein>
<evidence type="ECO:0000313" key="2">
    <source>
        <dbReference type="Proteomes" id="UP001311915"/>
    </source>
</evidence>
<evidence type="ECO:0008006" key="3">
    <source>
        <dbReference type="Google" id="ProtNLM"/>
    </source>
</evidence>
<accession>A0AAV9M413</accession>